<dbReference type="Pfam" id="PF05241">
    <property type="entry name" value="EBP"/>
    <property type="match status" value="1"/>
</dbReference>
<dbReference type="PIRSF" id="PIRSF031032">
    <property type="entry name" value="TMP_97_prd"/>
    <property type="match status" value="1"/>
</dbReference>
<dbReference type="OrthoDB" id="433124at2759"/>
<evidence type="ECO:0000259" key="9">
    <source>
        <dbReference type="PROSITE" id="PS51751"/>
    </source>
</evidence>
<comment type="similarity">
    <text evidence="2">Belongs to the TMEM97/sigma-2 receptor family.</text>
</comment>
<comment type="subcellular location">
    <subcellularLocation>
        <location evidence="1">Endoplasmic reticulum membrane</location>
        <topology evidence="1">Multi-pass membrane protein</topology>
    </subcellularLocation>
</comment>
<dbReference type="InterPro" id="IPR033118">
    <property type="entry name" value="EXPERA"/>
</dbReference>
<feature type="transmembrane region" description="Helical" evidence="8">
    <location>
        <begin position="60"/>
        <end position="78"/>
    </location>
</feature>
<reference evidence="11" key="1">
    <citation type="journal article" date="2013" name="Genome Announc.">
        <title>Genome sequence of the food spoilage yeast Zygosaccharomyces bailii CLIB 213(T).</title>
        <authorList>
            <person name="Galeote V."/>
            <person name="Bigey F."/>
            <person name="Devillers H."/>
            <person name="Neuveglise C."/>
            <person name="Dequin S."/>
        </authorList>
    </citation>
    <scope>NUCLEOTIDE SEQUENCE [LARGE SCALE GENOMIC DNA]</scope>
    <source>
        <strain evidence="11">CLIB 213 / ATCC 58445 / CBS 680 / CCRC 21525 / NBRC 1098 / NCYC 1416 / NRRL Y-2227</strain>
    </source>
</reference>
<dbReference type="InterPro" id="IPR016964">
    <property type="entry name" value="Sigma2_recept"/>
</dbReference>
<sequence length="149" mass="17040">MAGLSRLEISFFYFYFLLHIPITILIDSAVVIPPKFRIAGWLLERHIAQNNDFLLCDRPMWLQVFVALELTVQLPLFFQFAKQLRRNSVPRRSLKLYGLLASTTTLVCIGAILEGHYPGTAIPMTSLDKGKLVCVYLPTFLLPFRLVLL</sequence>
<evidence type="ECO:0000256" key="5">
    <source>
        <dbReference type="ARBA" id="ARBA00022989"/>
    </source>
</evidence>
<evidence type="ECO:0000256" key="4">
    <source>
        <dbReference type="ARBA" id="ARBA00022824"/>
    </source>
</evidence>
<keyword evidence="11" id="KW-1185">Reference proteome</keyword>
<dbReference type="Proteomes" id="UP000019375">
    <property type="component" value="Unassembled WGS sequence"/>
</dbReference>
<organism evidence="10 11">
    <name type="scientific">Zygosaccharomyces bailii (strain CLIB 213 / ATCC 58445 / CBS 680 / BCRC 21525 / NBRC 1098 / NCYC 1416 / NRRL Y-2227)</name>
    <dbReference type="NCBI Taxonomy" id="1333698"/>
    <lineage>
        <taxon>Eukaryota</taxon>
        <taxon>Fungi</taxon>
        <taxon>Dikarya</taxon>
        <taxon>Ascomycota</taxon>
        <taxon>Saccharomycotina</taxon>
        <taxon>Saccharomycetes</taxon>
        <taxon>Saccharomycetales</taxon>
        <taxon>Saccharomycetaceae</taxon>
        <taxon>Zygosaccharomyces</taxon>
    </lineage>
</organism>
<keyword evidence="5 7" id="KW-1133">Transmembrane helix</keyword>
<evidence type="ECO:0000256" key="7">
    <source>
        <dbReference type="PROSITE-ProRule" id="PRU01087"/>
    </source>
</evidence>
<dbReference type="EMBL" id="HG316462">
    <property type="protein sequence ID" value="CDF90900.1"/>
    <property type="molecule type" value="Genomic_DNA"/>
</dbReference>
<evidence type="ECO:0000256" key="1">
    <source>
        <dbReference type="ARBA" id="ARBA00004477"/>
    </source>
</evidence>
<dbReference type="PROSITE" id="PS51751">
    <property type="entry name" value="EXPERA"/>
    <property type="match status" value="1"/>
</dbReference>
<protein>
    <submittedName>
        <fullName evidence="10">ZYBA0S09-00276g1_1</fullName>
    </submittedName>
</protein>
<dbReference type="AlphaFoldDB" id="A0A8J2X9K7"/>
<keyword evidence="6 7" id="KW-0472">Membrane</keyword>
<feature type="transmembrane region" description="Helical" evidence="8">
    <location>
        <begin position="99"/>
        <end position="118"/>
    </location>
</feature>
<dbReference type="PANTHER" id="PTHR31204">
    <property type="entry name" value="SIGMA INTRACELLULAR RECEPTOR 2"/>
    <property type="match status" value="1"/>
</dbReference>
<dbReference type="InterPro" id="IPR051987">
    <property type="entry name" value="Sigma-2_receptor-like"/>
</dbReference>
<evidence type="ECO:0000313" key="11">
    <source>
        <dbReference type="Proteomes" id="UP000019375"/>
    </source>
</evidence>
<accession>A0A8J2X9K7</accession>
<gene>
    <name evidence="10" type="ORF">BN860_00276g</name>
</gene>
<keyword evidence="4" id="KW-0256">Endoplasmic reticulum</keyword>
<evidence type="ECO:0000256" key="6">
    <source>
        <dbReference type="ARBA" id="ARBA00023136"/>
    </source>
</evidence>
<evidence type="ECO:0000256" key="3">
    <source>
        <dbReference type="ARBA" id="ARBA00022692"/>
    </source>
</evidence>
<proteinExistence type="inferred from homology"/>
<dbReference type="GO" id="GO:0005789">
    <property type="term" value="C:endoplasmic reticulum membrane"/>
    <property type="evidence" value="ECO:0007669"/>
    <property type="project" value="UniProtKB-SubCell"/>
</dbReference>
<feature type="domain" description="EXPERA" evidence="9">
    <location>
        <begin position="7"/>
        <end position="147"/>
    </location>
</feature>
<feature type="transmembrane region" description="Helical" evidence="8">
    <location>
        <begin position="12"/>
        <end position="32"/>
    </location>
</feature>
<evidence type="ECO:0000256" key="8">
    <source>
        <dbReference type="SAM" id="Phobius"/>
    </source>
</evidence>
<keyword evidence="3 7" id="KW-0812">Transmembrane</keyword>
<evidence type="ECO:0000313" key="10">
    <source>
        <dbReference type="EMBL" id="CDF90900.1"/>
    </source>
</evidence>
<name>A0A8J2X9K7_ZYGB2</name>
<dbReference type="PANTHER" id="PTHR31204:SF1">
    <property type="entry name" value="SIGMA INTRACELLULAR RECEPTOR 2"/>
    <property type="match status" value="1"/>
</dbReference>
<evidence type="ECO:0000256" key="2">
    <source>
        <dbReference type="ARBA" id="ARBA00009096"/>
    </source>
</evidence>